<dbReference type="OrthoDB" id="9815233at2"/>
<dbReference type="Proteomes" id="UP000264702">
    <property type="component" value="Unassembled WGS sequence"/>
</dbReference>
<keyword evidence="11" id="KW-1185">Reference proteome</keyword>
<feature type="domain" description="Orn/Lys/Arg decarboxylase N-terminal" evidence="8">
    <location>
        <begin position="21"/>
        <end position="139"/>
    </location>
</feature>
<dbReference type="InterPro" id="IPR005308">
    <property type="entry name" value="OKR_de-COase_N"/>
</dbReference>
<evidence type="ECO:0000256" key="2">
    <source>
        <dbReference type="ARBA" id="ARBA00022793"/>
    </source>
</evidence>
<dbReference type="InterPro" id="IPR008286">
    <property type="entry name" value="Prn/Lys/Arg_de-COase_C"/>
</dbReference>
<evidence type="ECO:0000256" key="5">
    <source>
        <dbReference type="PIRSR" id="PIRSR009393-1"/>
    </source>
</evidence>
<dbReference type="GO" id="GO:0030170">
    <property type="term" value="F:pyridoxal phosphate binding"/>
    <property type="evidence" value="ECO:0007669"/>
    <property type="project" value="TreeGrafter"/>
</dbReference>
<keyword evidence="4" id="KW-0456">Lyase</keyword>
<comment type="similarity">
    <text evidence="1">Belongs to the Orn/Lys/Arg decarboxylase class-I family.</text>
</comment>
<organism evidence="10 11">
    <name type="scientific">Paracidobacterium acidisoli</name>
    <dbReference type="NCBI Taxonomy" id="2303751"/>
    <lineage>
        <taxon>Bacteria</taxon>
        <taxon>Pseudomonadati</taxon>
        <taxon>Acidobacteriota</taxon>
        <taxon>Terriglobia</taxon>
        <taxon>Terriglobales</taxon>
        <taxon>Acidobacteriaceae</taxon>
        <taxon>Paracidobacterium</taxon>
    </lineage>
</organism>
<feature type="modified residue" description="N6-(pyridoxal phosphate)lysine" evidence="5">
    <location>
        <position position="391"/>
    </location>
</feature>
<dbReference type="Gene3D" id="3.40.640.10">
    <property type="entry name" value="Type I PLP-dependent aspartate aminotransferase-like (Major domain)"/>
    <property type="match status" value="1"/>
</dbReference>
<feature type="region of interest" description="Disordered" evidence="6">
    <location>
        <begin position="769"/>
        <end position="837"/>
    </location>
</feature>
<protein>
    <submittedName>
        <fullName evidence="10">Arginine decarboxylase</fullName>
    </submittedName>
</protein>
<name>A0A372IMH9_9BACT</name>
<evidence type="ECO:0000259" key="9">
    <source>
        <dbReference type="Pfam" id="PF03711"/>
    </source>
</evidence>
<dbReference type="InterPro" id="IPR015422">
    <property type="entry name" value="PyrdxlP-dep_Trfase_small"/>
</dbReference>
<evidence type="ECO:0000313" key="11">
    <source>
        <dbReference type="Proteomes" id="UP000264702"/>
    </source>
</evidence>
<dbReference type="AlphaFoldDB" id="A0A372IMH9"/>
<dbReference type="InterPro" id="IPR011193">
    <property type="entry name" value="Orn/lys/arg_de-COase"/>
</dbReference>
<dbReference type="PANTHER" id="PTHR45229:SF3">
    <property type="entry name" value="BIODEGRADATIVE ARGININE DECARBOXYLASE"/>
    <property type="match status" value="1"/>
</dbReference>
<dbReference type="Pfam" id="PF03709">
    <property type="entry name" value="OKR_DC_1_N"/>
    <property type="match status" value="1"/>
</dbReference>
<evidence type="ECO:0000313" key="10">
    <source>
        <dbReference type="EMBL" id="RFU16078.1"/>
    </source>
</evidence>
<dbReference type="SUPFAM" id="SSF53383">
    <property type="entry name" value="PLP-dependent transferases"/>
    <property type="match status" value="1"/>
</dbReference>
<gene>
    <name evidence="10" type="ORF">D0Y96_11685</name>
</gene>
<dbReference type="InterPro" id="IPR015421">
    <property type="entry name" value="PyrdxlP-dep_Trfase_major"/>
</dbReference>
<dbReference type="Gene3D" id="3.90.1150.10">
    <property type="entry name" value="Aspartate Aminotransferase, domain 1"/>
    <property type="match status" value="1"/>
</dbReference>
<reference evidence="10 11" key="1">
    <citation type="submission" date="2018-08" db="EMBL/GenBank/DDBJ databases">
        <title>Acidipila sp. 4G-K13, an acidobacterium isolated from forest soil.</title>
        <authorList>
            <person name="Gao Z.-H."/>
            <person name="Qiu L.-H."/>
        </authorList>
    </citation>
    <scope>NUCLEOTIDE SEQUENCE [LARGE SCALE GENOMIC DNA]</scope>
    <source>
        <strain evidence="10 11">4G-K13</strain>
    </source>
</reference>
<dbReference type="Gene3D" id="3.40.50.2300">
    <property type="match status" value="1"/>
</dbReference>
<evidence type="ECO:0000256" key="3">
    <source>
        <dbReference type="ARBA" id="ARBA00022898"/>
    </source>
</evidence>
<dbReference type="Pfam" id="PF01276">
    <property type="entry name" value="OKR_DC_1"/>
    <property type="match status" value="1"/>
</dbReference>
<feature type="domain" description="Orn/Lys/Arg decarboxylases family 1 pyridoxal-P attachment site" evidence="7">
    <location>
        <begin position="145"/>
        <end position="601"/>
    </location>
</feature>
<keyword evidence="2" id="KW-0210">Decarboxylase</keyword>
<dbReference type="InterPro" id="IPR000310">
    <property type="entry name" value="Orn/Lys/Arg_deCO2ase_major_dom"/>
</dbReference>
<keyword evidence="3 5" id="KW-0663">Pyridoxal phosphate</keyword>
<dbReference type="GO" id="GO:0005829">
    <property type="term" value="C:cytosol"/>
    <property type="evidence" value="ECO:0007669"/>
    <property type="project" value="TreeGrafter"/>
</dbReference>
<comment type="caution">
    <text evidence="10">The sequence shown here is derived from an EMBL/GenBank/DDBJ whole genome shotgun (WGS) entry which is preliminary data.</text>
</comment>
<evidence type="ECO:0000259" key="8">
    <source>
        <dbReference type="Pfam" id="PF03709"/>
    </source>
</evidence>
<dbReference type="InterPro" id="IPR036633">
    <property type="entry name" value="Prn/Lys/Arg_de-COase_C_sf"/>
</dbReference>
<evidence type="ECO:0000256" key="4">
    <source>
        <dbReference type="ARBA" id="ARBA00023239"/>
    </source>
</evidence>
<dbReference type="PIRSF" id="PIRSF009393">
    <property type="entry name" value="Orn_decarb"/>
    <property type="match status" value="1"/>
</dbReference>
<dbReference type="SUPFAM" id="SSF55904">
    <property type="entry name" value="Ornithine decarboxylase C-terminal domain"/>
    <property type="match status" value="1"/>
</dbReference>
<feature type="domain" description="Orn/Lys/Arg decarboxylase C-terminal" evidence="9">
    <location>
        <begin position="627"/>
        <end position="756"/>
    </location>
</feature>
<sequence length="837" mass="92461">MSEGRWVLLIASEVGGTDSVSDRAMERLVEAIGQEGYEVVRTSTPEDGLALVKSDPSHSAILLDWDLTGDREFDERAALRIIRAVRHRNKKVPIFLIADRTLVSELPLEVVKQVHEYIHLFGDTPAFIANRVDFAVDRYNEQLLPPYFRVLKKYTDQGAYSWDAPGHMGGVAFLKHPVGMEFHKFFGENILRSDLGISTSPLGSWLDHIGPPGESERNAARIFGADWTFYVLGGSSTSNQIVGHGVIGQDDIVLADANCHKSICHALTITGARPVYFTPTRNGYGMIGLVPLKRFHPDYIRGLIAKNPLTAKAASPDATYAVVTNSTYDGLCYDVNRVVTELAKSVPRVHFDEAWYAYAKFHQIYRGRFAMDVPDEMPDRPALFATQSTHKMLAAFSMASMVHVKLSPRAPLDFDQFNESFMMHGTTSPFYPLIASLDVAAAMMDEPAGPTLMEETIQDAINFRKAMSSVAHRLRTAEDGNNGWFFRLFQPEMVTDPEDGRRYVFEEADDELLATSSSCWTLKPGETWHGYQDEDIADEYCMLDPTKVTILMPGVDAQGNVGEWGIPAAILTEFLDARRVEIARNGDYTVLVLFSVGTSKGKWGSLLENLFEFKRLYDNEATLDEALPDLVAKYPSRYRNVTLRELSDEMHAAMTALRLAALAGQACDVDPDVVLTPSQTYQKLLRNGTDKVKFSEMANRISGVMLVPYPPGIPVGMPGERLGGPDSPVIRLILALEEFGKRFPGFEREVHGIEVDAQGDYWMRAVIETPASSKPGNGKTKPPNSAPPVKRRRRAALAQTAPAADAPHAPAPATDPDSIPDPAADHESPLPPAPHGE</sequence>
<evidence type="ECO:0000256" key="1">
    <source>
        <dbReference type="ARBA" id="ARBA00010671"/>
    </source>
</evidence>
<dbReference type="Pfam" id="PF03711">
    <property type="entry name" value="OKR_DC_1_C"/>
    <property type="match status" value="1"/>
</dbReference>
<dbReference type="CDD" id="cd00615">
    <property type="entry name" value="Orn_deC_like"/>
    <property type="match status" value="1"/>
</dbReference>
<dbReference type="GO" id="GO:0006527">
    <property type="term" value="P:L-arginine catabolic process"/>
    <property type="evidence" value="ECO:0007669"/>
    <property type="project" value="TreeGrafter"/>
</dbReference>
<evidence type="ECO:0000259" key="7">
    <source>
        <dbReference type="Pfam" id="PF01276"/>
    </source>
</evidence>
<dbReference type="PANTHER" id="PTHR45229">
    <property type="entry name" value="CONSTITUTIVE ORNITHINE DECARBOXYLASE"/>
    <property type="match status" value="1"/>
</dbReference>
<accession>A0A372IMH9</accession>
<feature type="compositionally biased region" description="Low complexity" evidence="6">
    <location>
        <begin position="796"/>
        <end position="812"/>
    </location>
</feature>
<dbReference type="Gene3D" id="3.90.100.10">
    <property type="entry name" value="Orn/Lys/Arg decarboxylase, C-terminal domain"/>
    <property type="match status" value="1"/>
</dbReference>
<dbReference type="EMBL" id="QVQT01000004">
    <property type="protein sequence ID" value="RFU16078.1"/>
    <property type="molecule type" value="Genomic_DNA"/>
</dbReference>
<dbReference type="InterPro" id="IPR015424">
    <property type="entry name" value="PyrdxlP-dep_Trfase"/>
</dbReference>
<evidence type="ECO:0000256" key="6">
    <source>
        <dbReference type="SAM" id="MobiDB-lite"/>
    </source>
</evidence>
<proteinExistence type="inferred from homology"/>
<dbReference type="GO" id="GO:0008792">
    <property type="term" value="F:arginine decarboxylase activity"/>
    <property type="evidence" value="ECO:0007669"/>
    <property type="project" value="TreeGrafter"/>
</dbReference>